<proteinExistence type="predicted"/>
<reference evidence="1 2" key="1">
    <citation type="submission" date="2017-02" db="EMBL/GenBank/DDBJ databases">
        <title>Draft genome sequence of Streptococcus mitis CCUG 61082.</title>
        <authorList>
            <person name="Salva-Serra F."/>
            <person name="Engstrom-Jakobsson H."/>
            <person name="Thorell K."/>
            <person name="Jaen-Luchoro D."/>
            <person name="Gonzales-Siles L."/>
            <person name="Karlsson R."/>
            <person name="Gomila M."/>
            <person name="Yazdan S."/>
            <person name="Boulund F."/>
            <person name="Johnning A."/>
            <person name="Engstrand L."/>
            <person name="Kristiansson E."/>
            <person name="Moore E."/>
        </authorList>
    </citation>
    <scope>NUCLEOTIDE SEQUENCE [LARGE SCALE GENOMIC DNA]</scope>
    <source>
        <strain evidence="1 2">CCUG 61082</strain>
    </source>
</reference>
<name>A0A1S9ZAA5_STRMT</name>
<dbReference type="EMBL" id="MUXS01000009">
    <property type="protein sequence ID" value="OOR79921.1"/>
    <property type="molecule type" value="Genomic_DNA"/>
</dbReference>
<evidence type="ECO:0008006" key="3">
    <source>
        <dbReference type="Google" id="ProtNLM"/>
    </source>
</evidence>
<dbReference type="AlphaFoldDB" id="A0A1S9ZAA5"/>
<sequence length="56" mass="6565">MKIKEQIRKLAAGCSKHCFEVVDETDEVSNHAYGKAKLTWFEEIFEEYYSSMVECL</sequence>
<accession>A0A1S9ZAA5</accession>
<comment type="caution">
    <text evidence="1">The sequence shown here is derived from an EMBL/GenBank/DDBJ whole genome shotgun (WGS) entry which is preliminary data.</text>
</comment>
<evidence type="ECO:0000313" key="1">
    <source>
        <dbReference type="EMBL" id="OOR79921.1"/>
    </source>
</evidence>
<gene>
    <name evidence="1" type="ORF">B0179_07350</name>
</gene>
<evidence type="ECO:0000313" key="2">
    <source>
        <dbReference type="Proteomes" id="UP000190872"/>
    </source>
</evidence>
<dbReference type="Proteomes" id="UP000190872">
    <property type="component" value="Unassembled WGS sequence"/>
</dbReference>
<protein>
    <recommendedName>
        <fullName evidence="3">N-ethylammeline chlorohydrolase</fullName>
    </recommendedName>
</protein>
<organism evidence="1 2">
    <name type="scientific">Streptococcus mitis</name>
    <dbReference type="NCBI Taxonomy" id="28037"/>
    <lineage>
        <taxon>Bacteria</taxon>
        <taxon>Bacillati</taxon>
        <taxon>Bacillota</taxon>
        <taxon>Bacilli</taxon>
        <taxon>Lactobacillales</taxon>
        <taxon>Streptococcaceae</taxon>
        <taxon>Streptococcus</taxon>
        <taxon>Streptococcus mitis group</taxon>
    </lineage>
</organism>